<comment type="caution">
    <text evidence="1">The sequence shown here is derived from an EMBL/GenBank/DDBJ whole genome shotgun (WGS) entry which is preliminary data.</text>
</comment>
<dbReference type="Proteomes" id="UP001056120">
    <property type="component" value="Linkage Group LG15"/>
</dbReference>
<protein>
    <submittedName>
        <fullName evidence="1">Uncharacterized protein</fullName>
    </submittedName>
</protein>
<dbReference type="EMBL" id="CM042032">
    <property type="protein sequence ID" value="KAI3776094.1"/>
    <property type="molecule type" value="Genomic_DNA"/>
</dbReference>
<name>A0ACB9FXK4_9ASTR</name>
<organism evidence="1 2">
    <name type="scientific">Smallanthus sonchifolius</name>
    <dbReference type="NCBI Taxonomy" id="185202"/>
    <lineage>
        <taxon>Eukaryota</taxon>
        <taxon>Viridiplantae</taxon>
        <taxon>Streptophyta</taxon>
        <taxon>Embryophyta</taxon>
        <taxon>Tracheophyta</taxon>
        <taxon>Spermatophyta</taxon>
        <taxon>Magnoliopsida</taxon>
        <taxon>eudicotyledons</taxon>
        <taxon>Gunneridae</taxon>
        <taxon>Pentapetalae</taxon>
        <taxon>asterids</taxon>
        <taxon>campanulids</taxon>
        <taxon>Asterales</taxon>
        <taxon>Asteraceae</taxon>
        <taxon>Asteroideae</taxon>
        <taxon>Heliantheae alliance</taxon>
        <taxon>Millerieae</taxon>
        <taxon>Smallanthus</taxon>
    </lineage>
</organism>
<keyword evidence="2" id="KW-1185">Reference proteome</keyword>
<accession>A0ACB9FXK4</accession>
<gene>
    <name evidence="1" type="ORF">L1987_45856</name>
</gene>
<reference evidence="2" key="1">
    <citation type="journal article" date="2022" name="Mol. Ecol. Resour.">
        <title>The genomes of chicory, endive, great burdock and yacon provide insights into Asteraceae palaeo-polyploidization history and plant inulin production.</title>
        <authorList>
            <person name="Fan W."/>
            <person name="Wang S."/>
            <person name="Wang H."/>
            <person name="Wang A."/>
            <person name="Jiang F."/>
            <person name="Liu H."/>
            <person name="Zhao H."/>
            <person name="Xu D."/>
            <person name="Zhang Y."/>
        </authorList>
    </citation>
    <scope>NUCLEOTIDE SEQUENCE [LARGE SCALE GENOMIC DNA]</scope>
    <source>
        <strain evidence="2">cv. Yunnan</strain>
    </source>
</reference>
<reference evidence="1 2" key="2">
    <citation type="journal article" date="2022" name="Mol. Ecol. Resour.">
        <title>The genomes of chicory, endive, great burdock and yacon provide insights into Asteraceae paleo-polyploidization history and plant inulin production.</title>
        <authorList>
            <person name="Fan W."/>
            <person name="Wang S."/>
            <person name="Wang H."/>
            <person name="Wang A."/>
            <person name="Jiang F."/>
            <person name="Liu H."/>
            <person name="Zhao H."/>
            <person name="Xu D."/>
            <person name="Zhang Y."/>
        </authorList>
    </citation>
    <scope>NUCLEOTIDE SEQUENCE [LARGE SCALE GENOMIC DNA]</scope>
    <source>
        <strain evidence="2">cv. Yunnan</strain>
        <tissue evidence="1">Leaves</tissue>
    </source>
</reference>
<evidence type="ECO:0000313" key="1">
    <source>
        <dbReference type="EMBL" id="KAI3776094.1"/>
    </source>
</evidence>
<proteinExistence type="predicted"/>
<sequence length="144" mass="16311">MCWVTAGSVAISDPWRCSSTLLICPLLRRRYFSSSTLWQPKQVYCSKERRTTSTKSAKKLRELKDVLAEKDYPHIMWWKEKMQTCMKTSSLQLVGDFYEAIGFDACILVEYAGLNPCGALCSDSIPKAGCPVVVLAIYAKPWMI</sequence>
<evidence type="ECO:0000313" key="2">
    <source>
        <dbReference type="Proteomes" id="UP001056120"/>
    </source>
</evidence>